<organism evidence="3 4">
    <name type="scientific">Ilex paraguariensis</name>
    <name type="common">yerba mate</name>
    <dbReference type="NCBI Taxonomy" id="185542"/>
    <lineage>
        <taxon>Eukaryota</taxon>
        <taxon>Viridiplantae</taxon>
        <taxon>Streptophyta</taxon>
        <taxon>Embryophyta</taxon>
        <taxon>Tracheophyta</taxon>
        <taxon>Spermatophyta</taxon>
        <taxon>Magnoliopsida</taxon>
        <taxon>eudicotyledons</taxon>
        <taxon>Gunneridae</taxon>
        <taxon>Pentapetalae</taxon>
        <taxon>asterids</taxon>
        <taxon>campanulids</taxon>
        <taxon>Aquifoliales</taxon>
        <taxon>Aquifoliaceae</taxon>
        <taxon>Ilex</taxon>
    </lineage>
</organism>
<reference evidence="3 4" key="1">
    <citation type="submission" date="2024-02" db="EMBL/GenBank/DDBJ databases">
        <authorList>
            <person name="Vignale AGUSTIN F."/>
            <person name="Sosa J E."/>
            <person name="Modenutti C."/>
        </authorList>
    </citation>
    <scope>NUCLEOTIDE SEQUENCE [LARGE SCALE GENOMIC DNA]</scope>
</reference>
<evidence type="ECO:0000313" key="4">
    <source>
        <dbReference type="Proteomes" id="UP001642360"/>
    </source>
</evidence>
<keyword evidence="4" id="KW-1185">Reference proteome</keyword>
<dbReference type="PANTHER" id="PTHR33470">
    <property type="entry name" value="OS01G0164075 PROTEIN"/>
    <property type="match status" value="1"/>
</dbReference>
<protein>
    <submittedName>
        <fullName evidence="3">Uncharacterized protein</fullName>
    </submittedName>
</protein>
<evidence type="ECO:0000313" key="3">
    <source>
        <dbReference type="EMBL" id="CAK9181821.1"/>
    </source>
</evidence>
<feature type="signal peptide" evidence="2">
    <location>
        <begin position="1"/>
        <end position="26"/>
    </location>
</feature>
<name>A0ABC8ULC7_9AQUA</name>
<accession>A0ABC8ULC7</accession>
<dbReference type="PANTHER" id="PTHR33470:SF22">
    <property type="entry name" value="POLLEN OLE E 1 ALLERGEN AND EXTENSIN FAMILY PROTEIN"/>
    <property type="match status" value="1"/>
</dbReference>
<gene>
    <name evidence="3" type="ORF">ILEXP_LOCUS51932</name>
</gene>
<dbReference type="PROSITE" id="PS51257">
    <property type="entry name" value="PROKAR_LIPOPROTEIN"/>
    <property type="match status" value="1"/>
</dbReference>
<evidence type="ECO:0000256" key="2">
    <source>
        <dbReference type="SAM" id="SignalP"/>
    </source>
</evidence>
<dbReference type="Proteomes" id="UP001642360">
    <property type="component" value="Unassembled WGS sequence"/>
</dbReference>
<comment type="caution">
    <text evidence="3">The sequence shown here is derived from an EMBL/GenBank/DDBJ whole genome shotgun (WGS) entry which is preliminary data.</text>
</comment>
<dbReference type="AlphaFoldDB" id="A0ABC8ULC7"/>
<feature type="chain" id="PRO_5044741811" evidence="2">
    <location>
        <begin position="27"/>
        <end position="202"/>
    </location>
</feature>
<dbReference type="Pfam" id="PF01190">
    <property type="entry name" value="Pollen_Ole_e_1"/>
    <property type="match status" value="1"/>
</dbReference>
<sequence length="202" mass="22367">MALVRAKSLVLVQLSVLLLSCFTVLGDEVDLVSPPTYPPVETPKHSWYPYHRPGHHPAQAPPPFHFHPLPYRKPIAVQGVVFCKSCKFTGIHTLWNATAIPGAVVKLQCDNSRYQLEIEATTDKNGYFLIFPQGRKSVTTASNHKCKVSIVSSPLAYCKIPTDLNDGITGAALERSPTPPLQLPFELFSVGPFAFEPPRRCY</sequence>
<dbReference type="EMBL" id="CAUOFW020008168">
    <property type="protein sequence ID" value="CAK9181821.1"/>
    <property type="molecule type" value="Genomic_DNA"/>
</dbReference>
<proteinExistence type="predicted"/>
<evidence type="ECO:0000256" key="1">
    <source>
        <dbReference type="ARBA" id="ARBA00022729"/>
    </source>
</evidence>
<keyword evidence="1 2" id="KW-0732">Signal</keyword>